<gene>
    <name evidence="1" type="ORF">BOO71_0006991</name>
</gene>
<protein>
    <submittedName>
        <fullName evidence="1">Uncharacterized protein</fullName>
    </submittedName>
</protein>
<accession>A0A1U7NYI2</accession>
<comment type="caution">
    <text evidence="1">The sequence shown here is derived from an EMBL/GenBank/DDBJ whole genome shotgun (WGS) entry which is preliminary data.</text>
</comment>
<sequence length="247" mass="26332">MTAGVASLMLLGGGADAQAGWRVLYSAALILTPPQATPQERALIGRAAALRGGEDCALGERFAAPKLIGRAPGPFLKAGAQETALVYQTCSIYMADTLGLLITRAGKPVLHLAFEGSAISEVYSVLDINRDGLRELAMLENFGDAGVGLKWLNVWDFRRVVAGGLPTTPYRFTAATERCEPGQPGGAAVGSIRQYQLWVKPGQTPAFKADERGADRCSSLRLRPLRQQIPPLKPDFAAPIPTRLPLP</sequence>
<proteinExistence type="predicted"/>
<name>A0A1U7NYI2_9DEIO</name>
<organism evidence="1 2">
    <name type="scientific">Deinococcus marmoris</name>
    <dbReference type="NCBI Taxonomy" id="249408"/>
    <lineage>
        <taxon>Bacteria</taxon>
        <taxon>Thermotogati</taxon>
        <taxon>Deinococcota</taxon>
        <taxon>Deinococci</taxon>
        <taxon>Deinococcales</taxon>
        <taxon>Deinococcaceae</taxon>
        <taxon>Deinococcus</taxon>
    </lineage>
</organism>
<reference evidence="1 2" key="1">
    <citation type="submission" date="2017-01" db="EMBL/GenBank/DDBJ databases">
        <title>Genome Analysis of Deinococcus marmoris KOPRI26562.</title>
        <authorList>
            <person name="Kim J.H."/>
            <person name="Oh H.-M."/>
        </authorList>
    </citation>
    <scope>NUCLEOTIDE SEQUENCE [LARGE SCALE GENOMIC DNA]</scope>
    <source>
        <strain evidence="1 2">KOPRI26562</strain>
    </source>
</reference>
<evidence type="ECO:0000313" key="1">
    <source>
        <dbReference type="EMBL" id="OLV17978.1"/>
    </source>
</evidence>
<evidence type="ECO:0000313" key="2">
    <source>
        <dbReference type="Proteomes" id="UP000186607"/>
    </source>
</evidence>
<dbReference type="AlphaFoldDB" id="A0A1U7NYI2"/>
<keyword evidence="2" id="KW-1185">Reference proteome</keyword>
<dbReference type="Proteomes" id="UP000186607">
    <property type="component" value="Unassembled WGS sequence"/>
</dbReference>
<dbReference type="EMBL" id="MSTI01000077">
    <property type="protein sequence ID" value="OLV17978.1"/>
    <property type="molecule type" value="Genomic_DNA"/>
</dbReference>